<organism evidence="1 2">
    <name type="scientific">Blastomonas marina</name>
    <dbReference type="NCBI Taxonomy" id="1867408"/>
    <lineage>
        <taxon>Bacteria</taxon>
        <taxon>Pseudomonadati</taxon>
        <taxon>Pseudomonadota</taxon>
        <taxon>Alphaproteobacteria</taxon>
        <taxon>Sphingomonadales</taxon>
        <taxon>Sphingomonadaceae</taxon>
        <taxon>Blastomonas</taxon>
    </lineage>
</organism>
<gene>
    <name evidence="1" type="ORF">GCM10010923_04410</name>
</gene>
<accession>A0ABQ1F4B5</accession>
<evidence type="ECO:0000313" key="2">
    <source>
        <dbReference type="Proteomes" id="UP000603317"/>
    </source>
</evidence>
<keyword evidence="2" id="KW-1185">Reference proteome</keyword>
<dbReference type="EMBL" id="BMID01000001">
    <property type="protein sequence ID" value="GFZ99225.1"/>
    <property type="molecule type" value="Genomic_DNA"/>
</dbReference>
<sequence>MQLPTIDVASLPSLDTLTGIFGSLMASGSPGSDDTLIILMTYLYEILPPDALI</sequence>
<evidence type="ECO:0000313" key="1">
    <source>
        <dbReference type="EMBL" id="GFZ99225.1"/>
    </source>
</evidence>
<dbReference type="Proteomes" id="UP000603317">
    <property type="component" value="Unassembled WGS sequence"/>
</dbReference>
<name>A0ABQ1F4B5_9SPHN</name>
<dbReference type="RefSeq" id="WP_188641146.1">
    <property type="nucleotide sequence ID" value="NZ_BMID01000001.1"/>
</dbReference>
<protein>
    <submittedName>
        <fullName evidence="1">Uncharacterized protein</fullName>
    </submittedName>
</protein>
<comment type="caution">
    <text evidence="1">The sequence shown here is derived from an EMBL/GenBank/DDBJ whole genome shotgun (WGS) entry which is preliminary data.</text>
</comment>
<reference evidence="2" key="1">
    <citation type="journal article" date="2019" name="Int. J. Syst. Evol. Microbiol.">
        <title>The Global Catalogue of Microorganisms (GCM) 10K type strain sequencing project: providing services to taxonomists for standard genome sequencing and annotation.</title>
        <authorList>
            <consortium name="The Broad Institute Genomics Platform"/>
            <consortium name="The Broad Institute Genome Sequencing Center for Infectious Disease"/>
            <person name="Wu L."/>
            <person name="Ma J."/>
        </authorList>
    </citation>
    <scope>NUCLEOTIDE SEQUENCE [LARGE SCALE GENOMIC DNA]</scope>
    <source>
        <strain evidence="2">CGMCC 1.15297</strain>
    </source>
</reference>
<proteinExistence type="predicted"/>